<comment type="subcellular location">
    <subcellularLocation>
        <location evidence="1">Cell membrane</location>
        <topology evidence="1">Multi-pass membrane protein</topology>
    </subcellularLocation>
</comment>
<evidence type="ECO:0000313" key="12">
    <source>
        <dbReference type="EMBL" id="CAB1275602.1"/>
    </source>
</evidence>
<keyword evidence="3" id="KW-1003">Cell membrane</keyword>
<dbReference type="InterPro" id="IPR027417">
    <property type="entry name" value="P-loop_NTPase"/>
</dbReference>
<sequence length="608" mass="68634">MPAFMVSDSYPNIPGNLISPFCWRNLLTFIFSYHRSSFFFAQLIALCSALLSAPIPLLMPTLVDEVLLEKEGVVVSTINYISPSQWHSPILYITFITALVLLLRIGSLLLNIWQVRQFTYISKNIIYHMRLKLLTHLQQVSLSEYDTLGSGTVASHFTVDLETVDQFINTTISKFTVALLTIIGVAFILLWINWWLGLFILFMNPLVIYFTVIFSKKVKHWKIKENTAYEVFQNALTETLDSIQQIRAANREKYYVQALINLANDIRNYSTAYTWKNEMSNRLSFLIFLCSVEIFRATAMILVVFSDLSIGQMFAIFSYLWFMMAPVQEIVNIRYAFASATGALTRINKLLTLKNDPYHPCTKDIFIDKKTVSIALKNLCFSYPTSSSQIFNHANLNINAGEKIALIGMSGEGKSTLTQILLGLYYPQSGEVLFDGISIAKIGLEITRNNVAAVLQHPALFNDTVRANLALGRDIPDDQLWQALTIAQLRETIINMDHGLDTLVGRQGTKLSGGQKQRLAIARMVVANPKVVILDEATSALDMETEGKLYQALFKFLSGRTTIIITHRLNIIRQVDKVYMVDNGSIIEVTHFDNLKNSNDLLPSLSVV</sequence>
<dbReference type="InterPro" id="IPR039421">
    <property type="entry name" value="Type_1_exporter"/>
</dbReference>
<gene>
    <name evidence="12" type="ORF">NSCAC_0749</name>
</gene>
<evidence type="ECO:0000256" key="9">
    <source>
        <dbReference type="SAM" id="Phobius"/>
    </source>
</evidence>
<dbReference type="InterPro" id="IPR003439">
    <property type="entry name" value="ABC_transporter-like_ATP-bd"/>
</dbReference>
<feature type="domain" description="ABC transporter" evidence="10">
    <location>
        <begin position="374"/>
        <end position="608"/>
    </location>
</feature>
<dbReference type="GO" id="GO:0034040">
    <property type="term" value="F:ATPase-coupled lipid transmembrane transporter activity"/>
    <property type="evidence" value="ECO:0007669"/>
    <property type="project" value="TreeGrafter"/>
</dbReference>
<feature type="domain" description="ABC transmembrane type-1" evidence="11">
    <location>
        <begin position="43"/>
        <end position="339"/>
    </location>
</feature>
<dbReference type="SUPFAM" id="SSF90123">
    <property type="entry name" value="ABC transporter transmembrane region"/>
    <property type="match status" value="1"/>
</dbReference>
<dbReference type="InterPro" id="IPR017871">
    <property type="entry name" value="ABC_transporter-like_CS"/>
</dbReference>
<dbReference type="InterPro" id="IPR036640">
    <property type="entry name" value="ABC1_TM_sf"/>
</dbReference>
<dbReference type="GO" id="GO:0016887">
    <property type="term" value="F:ATP hydrolysis activity"/>
    <property type="evidence" value="ECO:0007669"/>
    <property type="project" value="InterPro"/>
</dbReference>
<keyword evidence="7 9" id="KW-1133">Transmembrane helix</keyword>
<dbReference type="GO" id="GO:0140359">
    <property type="term" value="F:ABC-type transporter activity"/>
    <property type="evidence" value="ECO:0007669"/>
    <property type="project" value="InterPro"/>
</dbReference>
<dbReference type="PANTHER" id="PTHR24221:SF233">
    <property type="entry name" value="ATP-BINDING_PERMEASE FUSION ABC TRANSPORTER-RELATED"/>
    <property type="match status" value="1"/>
</dbReference>
<keyword evidence="2" id="KW-0813">Transport</keyword>
<dbReference type="Gene3D" id="3.40.50.300">
    <property type="entry name" value="P-loop containing nucleotide triphosphate hydrolases"/>
    <property type="match status" value="1"/>
</dbReference>
<evidence type="ECO:0000256" key="4">
    <source>
        <dbReference type="ARBA" id="ARBA00022692"/>
    </source>
</evidence>
<dbReference type="PROSITE" id="PS50929">
    <property type="entry name" value="ABC_TM1F"/>
    <property type="match status" value="1"/>
</dbReference>
<evidence type="ECO:0000256" key="7">
    <source>
        <dbReference type="ARBA" id="ARBA00022989"/>
    </source>
</evidence>
<evidence type="ECO:0000256" key="6">
    <source>
        <dbReference type="ARBA" id="ARBA00022840"/>
    </source>
</evidence>
<dbReference type="PROSITE" id="PS00211">
    <property type="entry name" value="ABC_TRANSPORTER_1"/>
    <property type="match status" value="1"/>
</dbReference>
<dbReference type="GO" id="GO:0005524">
    <property type="term" value="F:ATP binding"/>
    <property type="evidence" value="ECO:0007669"/>
    <property type="project" value="UniProtKB-KW"/>
</dbReference>
<feature type="transmembrane region" description="Helical" evidence="9">
    <location>
        <begin position="38"/>
        <end position="59"/>
    </location>
</feature>
<evidence type="ECO:0000259" key="11">
    <source>
        <dbReference type="PROSITE" id="PS50929"/>
    </source>
</evidence>
<reference evidence="12 13" key="1">
    <citation type="submission" date="2020-03" db="EMBL/GenBank/DDBJ databases">
        <authorList>
            <person name="Picone N."/>
        </authorList>
    </citation>
    <scope>NUCLEOTIDE SEQUENCE [LARGE SCALE GENOMIC DNA]</scope>
    <source>
        <strain evidence="12">NSCAC1</strain>
    </source>
</reference>
<evidence type="ECO:0000256" key="2">
    <source>
        <dbReference type="ARBA" id="ARBA00022448"/>
    </source>
</evidence>
<dbReference type="Pfam" id="PF00005">
    <property type="entry name" value="ABC_tran"/>
    <property type="match status" value="1"/>
</dbReference>
<dbReference type="CDD" id="cd07346">
    <property type="entry name" value="ABC_6TM_exporters"/>
    <property type="match status" value="1"/>
</dbReference>
<evidence type="ECO:0000256" key="8">
    <source>
        <dbReference type="ARBA" id="ARBA00023136"/>
    </source>
</evidence>
<dbReference type="FunFam" id="3.40.50.300:FF:000299">
    <property type="entry name" value="ABC transporter ATP-binding protein/permease"/>
    <property type="match status" value="1"/>
</dbReference>
<keyword evidence="8 9" id="KW-0472">Membrane</keyword>
<protein>
    <submittedName>
        <fullName evidence="12">ABC transporter related protein</fullName>
    </submittedName>
</protein>
<feature type="transmembrane region" description="Helical" evidence="9">
    <location>
        <begin position="175"/>
        <end position="192"/>
    </location>
</feature>
<dbReference type="GO" id="GO:0005886">
    <property type="term" value="C:plasma membrane"/>
    <property type="evidence" value="ECO:0007669"/>
    <property type="project" value="UniProtKB-SubCell"/>
</dbReference>
<evidence type="ECO:0000313" key="13">
    <source>
        <dbReference type="Proteomes" id="UP000516072"/>
    </source>
</evidence>
<keyword evidence="5" id="KW-0547">Nucleotide-binding</keyword>
<keyword evidence="6" id="KW-0067">ATP-binding</keyword>
<proteinExistence type="predicted"/>
<keyword evidence="13" id="KW-1185">Reference proteome</keyword>
<dbReference type="SMART" id="SM00382">
    <property type="entry name" value="AAA"/>
    <property type="match status" value="1"/>
</dbReference>
<evidence type="ECO:0000259" key="10">
    <source>
        <dbReference type="PROSITE" id="PS50893"/>
    </source>
</evidence>
<dbReference type="Proteomes" id="UP000516072">
    <property type="component" value="Chromosome"/>
</dbReference>
<dbReference type="AlphaFoldDB" id="A0A7G1Q953"/>
<feature type="transmembrane region" description="Helical" evidence="9">
    <location>
        <begin position="198"/>
        <end position="215"/>
    </location>
</feature>
<dbReference type="Gene3D" id="1.20.1560.10">
    <property type="entry name" value="ABC transporter type 1, transmembrane domain"/>
    <property type="match status" value="1"/>
</dbReference>
<evidence type="ECO:0000256" key="5">
    <source>
        <dbReference type="ARBA" id="ARBA00022741"/>
    </source>
</evidence>
<dbReference type="PANTHER" id="PTHR24221">
    <property type="entry name" value="ATP-BINDING CASSETTE SUB-FAMILY B"/>
    <property type="match status" value="1"/>
</dbReference>
<feature type="transmembrane region" description="Helical" evidence="9">
    <location>
        <begin position="283"/>
        <end position="304"/>
    </location>
</feature>
<dbReference type="InterPro" id="IPR003593">
    <property type="entry name" value="AAA+_ATPase"/>
</dbReference>
<accession>A0A7G1Q953</accession>
<name>A0A7G1Q953_9GAMM</name>
<evidence type="ECO:0000256" key="1">
    <source>
        <dbReference type="ARBA" id="ARBA00004651"/>
    </source>
</evidence>
<dbReference type="SUPFAM" id="SSF52540">
    <property type="entry name" value="P-loop containing nucleoside triphosphate hydrolases"/>
    <property type="match status" value="1"/>
</dbReference>
<organism evidence="12 13">
    <name type="scientific">Candidatus Nitrosacidococcus tergens</name>
    <dbReference type="NCBI Taxonomy" id="553981"/>
    <lineage>
        <taxon>Bacteria</taxon>
        <taxon>Pseudomonadati</taxon>
        <taxon>Pseudomonadota</taxon>
        <taxon>Gammaproteobacteria</taxon>
        <taxon>Chromatiales</taxon>
        <taxon>Chromatiaceae</taxon>
        <taxon>Candidatus Nitrosacidococcus</taxon>
    </lineage>
</organism>
<dbReference type="PROSITE" id="PS50893">
    <property type="entry name" value="ABC_TRANSPORTER_2"/>
    <property type="match status" value="1"/>
</dbReference>
<feature type="transmembrane region" description="Helical" evidence="9">
    <location>
        <begin position="90"/>
        <end position="113"/>
    </location>
</feature>
<evidence type="ECO:0000256" key="3">
    <source>
        <dbReference type="ARBA" id="ARBA00022475"/>
    </source>
</evidence>
<dbReference type="InterPro" id="IPR011527">
    <property type="entry name" value="ABC1_TM_dom"/>
</dbReference>
<dbReference type="EMBL" id="LR778175">
    <property type="protein sequence ID" value="CAB1275602.1"/>
    <property type="molecule type" value="Genomic_DNA"/>
</dbReference>
<keyword evidence="4 9" id="KW-0812">Transmembrane</keyword>
<dbReference type="Pfam" id="PF00664">
    <property type="entry name" value="ABC_membrane"/>
    <property type="match status" value="1"/>
</dbReference>
<dbReference type="KEGG" id="ntg:NSCAC_0749"/>